<accession>A0A6A6H943</accession>
<name>A0A6A6H943_VIRVR</name>
<keyword evidence="2 3" id="KW-0040">ANK repeat</keyword>
<evidence type="ECO:0000313" key="4">
    <source>
        <dbReference type="EMBL" id="KAF2234348.1"/>
    </source>
</evidence>
<reference evidence="4" key="1">
    <citation type="journal article" date="2020" name="Stud. Mycol.">
        <title>101 Dothideomycetes genomes: a test case for predicting lifestyles and emergence of pathogens.</title>
        <authorList>
            <person name="Haridas S."/>
            <person name="Albert R."/>
            <person name="Binder M."/>
            <person name="Bloem J."/>
            <person name="Labutti K."/>
            <person name="Salamov A."/>
            <person name="Andreopoulos B."/>
            <person name="Baker S."/>
            <person name="Barry K."/>
            <person name="Bills G."/>
            <person name="Bluhm B."/>
            <person name="Cannon C."/>
            <person name="Castanera R."/>
            <person name="Culley D."/>
            <person name="Daum C."/>
            <person name="Ezra D."/>
            <person name="Gonzalez J."/>
            <person name="Henrissat B."/>
            <person name="Kuo A."/>
            <person name="Liang C."/>
            <person name="Lipzen A."/>
            <person name="Lutzoni F."/>
            <person name="Magnuson J."/>
            <person name="Mondo S."/>
            <person name="Nolan M."/>
            <person name="Ohm R."/>
            <person name="Pangilinan J."/>
            <person name="Park H.-J."/>
            <person name="Ramirez L."/>
            <person name="Alfaro M."/>
            <person name="Sun H."/>
            <person name="Tritt A."/>
            <person name="Yoshinaga Y."/>
            <person name="Zwiers L.-H."/>
            <person name="Turgeon B."/>
            <person name="Goodwin S."/>
            <person name="Spatafora J."/>
            <person name="Crous P."/>
            <person name="Grigoriev I."/>
        </authorList>
    </citation>
    <scope>NUCLEOTIDE SEQUENCE</scope>
    <source>
        <strain evidence="4">Tuck. ex Michener</strain>
    </source>
</reference>
<gene>
    <name evidence="4" type="ORF">EV356DRAFT_158475</name>
</gene>
<sequence length="267" mass="28071">MTALQAACEAGNEKIIDILLQEGAEINADGGGLIGKSALAAASGAGHFGIVKKLLDLGADINQLGHKVYGYTALSAAVEQGDFDLVDYLVQRGAGVQAKHGFMALKSAISRDRVDVTSRLLKLGANVNAEVDGEAPVHVVCSVEMLNLLVAHGAQVNRPSFHPYGCTALQGAAKHGNLDLVKELIRLGSDIHAPGPEIRGRTALQSAASAYPDGLPIIKLLIDEYGADVNEARSSEEGYTSLEAACHLTATWYADTQDLSLVEFLLE</sequence>
<evidence type="ECO:0000256" key="3">
    <source>
        <dbReference type="PROSITE-ProRule" id="PRU00023"/>
    </source>
</evidence>
<proteinExistence type="predicted"/>
<keyword evidence="1" id="KW-0677">Repeat</keyword>
<dbReference type="EMBL" id="ML991799">
    <property type="protein sequence ID" value="KAF2234348.1"/>
    <property type="molecule type" value="Genomic_DNA"/>
</dbReference>
<dbReference type="PROSITE" id="PS50297">
    <property type="entry name" value="ANK_REP_REGION"/>
    <property type="match status" value="4"/>
</dbReference>
<dbReference type="SUPFAM" id="SSF48403">
    <property type="entry name" value="Ankyrin repeat"/>
    <property type="match status" value="1"/>
</dbReference>
<keyword evidence="5" id="KW-1185">Reference proteome</keyword>
<evidence type="ECO:0000313" key="5">
    <source>
        <dbReference type="Proteomes" id="UP000800092"/>
    </source>
</evidence>
<evidence type="ECO:0000256" key="2">
    <source>
        <dbReference type="ARBA" id="ARBA00023043"/>
    </source>
</evidence>
<protein>
    <submittedName>
        <fullName evidence="4">Ankyrin</fullName>
    </submittedName>
</protein>
<feature type="repeat" description="ANK" evidence="3">
    <location>
        <begin position="164"/>
        <end position="196"/>
    </location>
</feature>
<dbReference type="Pfam" id="PF12796">
    <property type="entry name" value="Ank_2"/>
    <property type="match status" value="3"/>
</dbReference>
<dbReference type="OrthoDB" id="5429838at2759"/>
<dbReference type="InterPro" id="IPR050745">
    <property type="entry name" value="Multifunctional_regulatory"/>
</dbReference>
<organism evidence="4 5">
    <name type="scientific">Viridothelium virens</name>
    <name type="common">Speckled blister lichen</name>
    <name type="synonym">Trypethelium virens</name>
    <dbReference type="NCBI Taxonomy" id="1048519"/>
    <lineage>
        <taxon>Eukaryota</taxon>
        <taxon>Fungi</taxon>
        <taxon>Dikarya</taxon>
        <taxon>Ascomycota</taxon>
        <taxon>Pezizomycotina</taxon>
        <taxon>Dothideomycetes</taxon>
        <taxon>Dothideomycetes incertae sedis</taxon>
        <taxon>Trypetheliales</taxon>
        <taxon>Trypetheliaceae</taxon>
        <taxon>Viridothelium</taxon>
    </lineage>
</organism>
<evidence type="ECO:0000256" key="1">
    <source>
        <dbReference type="ARBA" id="ARBA00022737"/>
    </source>
</evidence>
<dbReference type="Gene3D" id="1.25.40.20">
    <property type="entry name" value="Ankyrin repeat-containing domain"/>
    <property type="match status" value="1"/>
</dbReference>
<feature type="repeat" description="ANK" evidence="3">
    <location>
        <begin position="100"/>
        <end position="132"/>
    </location>
</feature>
<dbReference type="PANTHER" id="PTHR24189:SF50">
    <property type="entry name" value="ANKYRIN REPEAT AND SOCS BOX PROTEIN 2"/>
    <property type="match status" value="1"/>
</dbReference>
<dbReference type="PROSITE" id="PS50088">
    <property type="entry name" value="ANK_REPEAT"/>
    <property type="match status" value="5"/>
</dbReference>
<feature type="repeat" description="ANK" evidence="3">
    <location>
        <begin position="1"/>
        <end position="31"/>
    </location>
</feature>
<dbReference type="AlphaFoldDB" id="A0A6A6H943"/>
<feature type="repeat" description="ANK" evidence="3">
    <location>
        <begin position="34"/>
        <end position="66"/>
    </location>
</feature>
<dbReference type="InterPro" id="IPR036770">
    <property type="entry name" value="Ankyrin_rpt-contain_sf"/>
</dbReference>
<dbReference type="Proteomes" id="UP000800092">
    <property type="component" value="Unassembled WGS sequence"/>
</dbReference>
<dbReference type="PANTHER" id="PTHR24189">
    <property type="entry name" value="MYOTROPHIN"/>
    <property type="match status" value="1"/>
</dbReference>
<dbReference type="InterPro" id="IPR002110">
    <property type="entry name" value="Ankyrin_rpt"/>
</dbReference>
<feature type="repeat" description="ANK" evidence="3">
    <location>
        <begin position="69"/>
        <end position="101"/>
    </location>
</feature>
<dbReference type="SMART" id="SM00248">
    <property type="entry name" value="ANK"/>
    <property type="match status" value="7"/>
</dbReference>